<keyword evidence="2" id="KW-0539">Nucleus</keyword>
<protein>
    <recommendedName>
        <fullName evidence="4">RED-like N-terminal domain-containing protein</fullName>
    </recommendedName>
</protein>
<feature type="domain" description="RED-like N-terminal" evidence="4">
    <location>
        <begin position="46"/>
        <end position="157"/>
    </location>
</feature>
<dbReference type="GO" id="GO:0005634">
    <property type="term" value="C:nucleus"/>
    <property type="evidence" value="ECO:0007669"/>
    <property type="project" value="UniProtKB-SubCell"/>
</dbReference>
<dbReference type="PANTHER" id="PTHR12765">
    <property type="entry name" value="RED PROTEIN IK FACTOR CYTOKINE IK"/>
    <property type="match status" value="1"/>
</dbReference>
<dbReference type="InParanoid" id="A0A401GWC6"/>
<name>A0A401GWC6_9APHY</name>
<organism evidence="5 6">
    <name type="scientific">Sparassis crispa</name>
    <dbReference type="NCBI Taxonomy" id="139825"/>
    <lineage>
        <taxon>Eukaryota</taxon>
        <taxon>Fungi</taxon>
        <taxon>Dikarya</taxon>
        <taxon>Basidiomycota</taxon>
        <taxon>Agaricomycotina</taxon>
        <taxon>Agaricomycetes</taxon>
        <taxon>Polyporales</taxon>
        <taxon>Sparassidaceae</taxon>
        <taxon>Sparassis</taxon>
    </lineage>
</organism>
<gene>
    <name evidence="5" type="ORF">SCP_0904050</name>
</gene>
<feature type="region of interest" description="Disordered" evidence="3">
    <location>
        <begin position="199"/>
        <end position="390"/>
    </location>
</feature>
<accession>A0A401GWC6</accession>
<dbReference type="InterPro" id="IPR039896">
    <property type="entry name" value="Red-like"/>
</dbReference>
<evidence type="ECO:0000256" key="1">
    <source>
        <dbReference type="ARBA" id="ARBA00004123"/>
    </source>
</evidence>
<dbReference type="Pfam" id="PF07808">
    <property type="entry name" value="RED_N"/>
    <property type="match status" value="1"/>
</dbReference>
<feature type="compositionally biased region" description="Low complexity" evidence="3">
    <location>
        <begin position="259"/>
        <end position="274"/>
    </location>
</feature>
<feature type="compositionally biased region" description="Basic and acidic residues" evidence="3">
    <location>
        <begin position="433"/>
        <end position="464"/>
    </location>
</feature>
<feature type="compositionally biased region" description="Polar residues" evidence="3">
    <location>
        <begin position="357"/>
        <end position="366"/>
    </location>
</feature>
<feature type="compositionally biased region" description="Acidic residues" evidence="3">
    <location>
        <begin position="373"/>
        <end position="383"/>
    </location>
</feature>
<feature type="region of interest" description="Disordered" evidence="3">
    <location>
        <begin position="413"/>
        <end position="464"/>
    </location>
</feature>
<feature type="compositionally biased region" description="Pro residues" evidence="3">
    <location>
        <begin position="243"/>
        <end position="252"/>
    </location>
</feature>
<evidence type="ECO:0000313" key="5">
    <source>
        <dbReference type="EMBL" id="GBE86526.1"/>
    </source>
</evidence>
<reference evidence="5 6" key="1">
    <citation type="journal article" date="2018" name="Sci. Rep.">
        <title>Genome sequence of the cauliflower mushroom Sparassis crispa (Hanabiratake) and its association with beneficial usage.</title>
        <authorList>
            <person name="Kiyama R."/>
            <person name="Furutani Y."/>
            <person name="Kawaguchi K."/>
            <person name="Nakanishi T."/>
        </authorList>
    </citation>
    <scope>NUCLEOTIDE SEQUENCE [LARGE SCALE GENOMIC DNA]</scope>
</reference>
<keyword evidence="6" id="KW-1185">Reference proteome</keyword>
<dbReference type="OrthoDB" id="3366823at2759"/>
<sequence length="464" mass="50991">MDQDSFRKLLQTPGASIQHGSLLAAGTKSKQKVVNSVQPAFKPRTVKKKTEGPYRDRAAERRLGLDNDYAQVEALAEDFERNNAHNADREAVEEQRRYLGGDSAHSVLVKGLDYALLEQNRARESASTNAQDDDALERAFVEISEASSSGQKRTREEIVQALKNKRARVGKDANARPEKLPSSDVALEEAKKVGKFKPIGFKPIGSIAGEKAKKKVKQNTEALGEKGERKKKRKVDSNADEMLPPPPLPVPTPSADAGPSKPVVPSVPESGSEPIPEDFDIFADATEYTGIDLDEDEDSDSETQGKIKEEGRREFEEDEEQSVPFRREWFETEEDEQPPSPKPGVDHAVTTKPPLPNTSRFPTTGSPVPAVPEFEEGEEEETEAPVRLQPLASSALPSIRDFLALDSAADKAIKRRARKDKKREGGGQGGGAKDSKAEKDKLDRDYKRLKAYTDKKAAAGGDKR</sequence>
<dbReference type="InterPro" id="IPR012916">
    <property type="entry name" value="RED_N"/>
</dbReference>
<dbReference type="STRING" id="139825.A0A401GWC6"/>
<proteinExistence type="predicted"/>
<dbReference type="GeneID" id="38783443"/>
<evidence type="ECO:0000256" key="2">
    <source>
        <dbReference type="ARBA" id="ARBA00023242"/>
    </source>
</evidence>
<dbReference type="EMBL" id="BFAD01000009">
    <property type="protein sequence ID" value="GBE86526.1"/>
    <property type="molecule type" value="Genomic_DNA"/>
</dbReference>
<feature type="compositionally biased region" description="Acidic residues" evidence="3">
    <location>
        <begin position="292"/>
        <end position="301"/>
    </location>
</feature>
<comment type="subcellular location">
    <subcellularLocation>
        <location evidence="1">Nucleus</location>
    </subcellularLocation>
</comment>
<dbReference type="RefSeq" id="XP_027617439.1">
    <property type="nucleotide sequence ID" value="XM_027761638.1"/>
</dbReference>
<feature type="compositionally biased region" description="Basic and acidic residues" evidence="3">
    <location>
        <begin position="169"/>
        <end position="181"/>
    </location>
</feature>
<comment type="caution">
    <text evidence="5">The sequence shown here is derived from an EMBL/GenBank/DDBJ whole genome shotgun (WGS) entry which is preliminary data.</text>
</comment>
<feature type="region of interest" description="Disordered" evidence="3">
    <location>
        <begin position="164"/>
        <end position="185"/>
    </location>
</feature>
<evidence type="ECO:0000313" key="6">
    <source>
        <dbReference type="Proteomes" id="UP000287166"/>
    </source>
</evidence>
<feature type="compositionally biased region" description="Basic and acidic residues" evidence="3">
    <location>
        <begin position="303"/>
        <end position="315"/>
    </location>
</feature>
<evidence type="ECO:0000259" key="4">
    <source>
        <dbReference type="Pfam" id="PF07808"/>
    </source>
</evidence>
<dbReference type="AlphaFoldDB" id="A0A401GWC6"/>
<dbReference type="Proteomes" id="UP000287166">
    <property type="component" value="Unassembled WGS sequence"/>
</dbReference>
<evidence type="ECO:0000256" key="3">
    <source>
        <dbReference type="SAM" id="MobiDB-lite"/>
    </source>
</evidence>